<reference evidence="2 3" key="1">
    <citation type="journal article" date="2019" name="Emerg. Microbes Infect.">
        <title>Comprehensive subspecies identification of 175 nontuberculous mycobacteria species based on 7547 genomic profiles.</title>
        <authorList>
            <person name="Matsumoto Y."/>
            <person name="Kinjo T."/>
            <person name="Motooka D."/>
            <person name="Nabeya D."/>
            <person name="Jung N."/>
            <person name="Uechi K."/>
            <person name="Horii T."/>
            <person name="Iida T."/>
            <person name="Fujita J."/>
            <person name="Nakamura S."/>
        </authorList>
    </citation>
    <scope>NUCLEOTIDE SEQUENCE [LARGE SCALE GENOMIC DNA]</scope>
    <source>
        <strain evidence="2 3">JCM 6377</strain>
    </source>
</reference>
<dbReference type="Proteomes" id="UP000465302">
    <property type="component" value="Unassembled WGS sequence"/>
</dbReference>
<gene>
    <name evidence="2" type="ORF">MAGR_21630</name>
</gene>
<dbReference type="RefSeq" id="WP_165789272.1">
    <property type="nucleotide sequence ID" value="NZ_BLKS01000001.1"/>
</dbReference>
<sequence length="184" mass="19666">MGTIARLLGIAIVMAGAALATASPSAADQVMEGNYMFRAPGLPEATWTIYPICVPTVGDLREPLELPVACTLKVVSATKGRYTFELDNLNWGGDARLTGGKWTLTTNKTDGFKCPDGSTAPTVDTYKFDDVTMTGEHTSLHNAQCGVPPGMTKTPFTLEFASPLPIPVDRYPLVCEPAGLRLCR</sequence>
<evidence type="ECO:0000313" key="2">
    <source>
        <dbReference type="EMBL" id="GFG50722.1"/>
    </source>
</evidence>
<evidence type="ECO:0008006" key="4">
    <source>
        <dbReference type="Google" id="ProtNLM"/>
    </source>
</evidence>
<organism evidence="2 3">
    <name type="scientific">Mycolicibacterium agri</name>
    <name type="common">Mycobacterium agri</name>
    <dbReference type="NCBI Taxonomy" id="36811"/>
    <lineage>
        <taxon>Bacteria</taxon>
        <taxon>Bacillati</taxon>
        <taxon>Actinomycetota</taxon>
        <taxon>Actinomycetes</taxon>
        <taxon>Mycobacteriales</taxon>
        <taxon>Mycobacteriaceae</taxon>
        <taxon>Mycolicibacterium</taxon>
    </lineage>
</organism>
<dbReference type="EMBL" id="BLKS01000001">
    <property type="protein sequence ID" value="GFG50722.1"/>
    <property type="molecule type" value="Genomic_DNA"/>
</dbReference>
<keyword evidence="1" id="KW-0732">Signal</keyword>
<evidence type="ECO:0000313" key="3">
    <source>
        <dbReference type="Proteomes" id="UP000465302"/>
    </source>
</evidence>
<protein>
    <recommendedName>
        <fullName evidence="4">Secreted protein</fullName>
    </recommendedName>
</protein>
<feature type="signal peptide" evidence="1">
    <location>
        <begin position="1"/>
        <end position="22"/>
    </location>
</feature>
<evidence type="ECO:0000256" key="1">
    <source>
        <dbReference type="SAM" id="SignalP"/>
    </source>
</evidence>
<feature type="chain" id="PRO_5039027847" description="Secreted protein" evidence="1">
    <location>
        <begin position="23"/>
        <end position="184"/>
    </location>
</feature>
<proteinExistence type="predicted"/>
<dbReference type="AlphaFoldDB" id="A0A7I9VZ38"/>
<accession>A0A7I9VZ38</accession>
<comment type="caution">
    <text evidence="2">The sequence shown here is derived from an EMBL/GenBank/DDBJ whole genome shotgun (WGS) entry which is preliminary data.</text>
</comment>
<name>A0A7I9VZ38_MYCAG</name>